<keyword evidence="3" id="KW-1185">Reference proteome</keyword>
<feature type="compositionally biased region" description="Polar residues" evidence="1">
    <location>
        <begin position="1"/>
        <end position="17"/>
    </location>
</feature>
<evidence type="ECO:0000256" key="1">
    <source>
        <dbReference type="SAM" id="MobiDB-lite"/>
    </source>
</evidence>
<comment type="caution">
    <text evidence="2">The sequence shown here is derived from an EMBL/GenBank/DDBJ whole genome shotgun (WGS) entry which is preliminary data.</text>
</comment>
<dbReference type="EMBL" id="CABITT030000008">
    <property type="protein sequence ID" value="VVB13349.1"/>
    <property type="molecule type" value="Genomic_DNA"/>
</dbReference>
<gene>
    <name evidence="2" type="ORF">ANE_LOCUS23793</name>
</gene>
<accession>A0A565CI43</accession>
<evidence type="ECO:0000313" key="2">
    <source>
        <dbReference type="EMBL" id="VVB13349.1"/>
    </source>
</evidence>
<protein>
    <submittedName>
        <fullName evidence="2">Uncharacterized protein</fullName>
    </submittedName>
</protein>
<reference evidence="2" key="1">
    <citation type="submission" date="2019-07" db="EMBL/GenBank/DDBJ databases">
        <authorList>
            <person name="Dittberner H."/>
        </authorList>
    </citation>
    <scope>NUCLEOTIDE SEQUENCE [LARGE SCALE GENOMIC DNA]</scope>
</reference>
<sequence>MGKRNQFTYPDPAQSNEAYYGPNYPYDVPPAAAQPVQQPLDALAQQAYYEPY</sequence>
<dbReference type="Proteomes" id="UP000489600">
    <property type="component" value="Unassembled WGS sequence"/>
</dbReference>
<dbReference type="AlphaFoldDB" id="A0A565CI43"/>
<organism evidence="2 3">
    <name type="scientific">Arabis nemorensis</name>
    <dbReference type="NCBI Taxonomy" id="586526"/>
    <lineage>
        <taxon>Eukaryota</taxon>
        <taxon>Viridiplantae</taxon>
        <taxon>Streptophyta</taxon>
        <taxon>Embryophyta</taxon>
        <taxon>Tracheophyta</taxon>
        <taxon>Spermatophyta</taxon>
        <taxon>Magnoliopsida</taxon>
        <taxon>eudicotyledons</taxon>
        <taxon>Gunneridae</taxon>
        <taxon>Pentapetalae</taxon>
        <taxon>rosids</taxon>
        <taxon>malvids</taxon>
        <taxon>Brassicales</taxon>
        <taxon>Brassicaceae</taxon>
        <taxon>Arabideae</taxon>
        <taxon>Arabis</taxon>
    </lineage>
</organism>
<proteinExistence type="predicted"/>
<name>A0A565CI43_9BRAS</name>
<evidence type="ECO:0000313" key="3">
    <source>
        <dbReference type="Proteomes" id="UP000489600"/>
    </source>
</evidence>
<feature type="region of interest" description="Disordered" evidence="1">
    <location>
        <begin position="1"/>
        <end position="22"/>
    </location>
</feature>